<reference evidence="2" key="1">
    <citation type="submission" date="2013-09" db="EMBL/GenBank/DDBJ databases">
        <title>The Genome Sequence of Anopheles culicifacies species A.</title>
        <authorList>
            <consortium name="The Broad Institute Genomics Platform"/>
            <person name="Neafsey D.E."/>
            <person name="Besansky N."/>
            <person name="Howell P."/>
            <person name="Walton C."/>
            <person name="Young S.K."/>
            <person name="Zeng Q."/>
            <person name="Gargeya S."/>
            <person name="Fitzgerald M."/>
            <person name="Haas B."/>
            <person name="Abouelleil A."/>
            <person name="Allen A.W."/>
            <person name="Alvarado L."/>
            <person name="Arachchi H.M."/>
            <person name="Berlin A.M."/>
            <person name="Chapman S.B."/>
            <person name="Gainer-Dewar J."/>
            <person name="Goldberg J."/>
            <person name="Griggs A."/>
            <person name="Gujja S."/>
            <person name="Hansen M."/>
            <person name="Howarth C."/>
            <person name="Imamovic A."/>
            <person name="Ireland A."/>
            <person name="Larimer J."/>
            <person name="McCowan C."/>
            <person name="Murphy C."/>
            <person name="Pearson M."/>
            <person name="Poon T.W."/>
            <person name="Priest M."/>
            <person name="Roberts A."/>
            <person name="Saif S."/>
            <person name="Shea T."/>
            <person name="Sisk P."/>
            <person name="Sykes S."/>
            <person name="Wortman J."/>
            <person name="Nusbaum C."/>
            <person name="Birren B."/>
        </authorList>
    </citation>
    <scope>NUCLEOTIDE SEQUENCE [LARGE SCALE GENOMIC DNA]</scope>
    <source>
        <strain evidence="2">A-37</strain>
    </source>
</reference>
<organism evidence="1 2">
    <name type="scientific">Anopheles culicifacies</name>
    <dbReference type="NCBI Taxonomy" id="139723"/>
    <lineage>
        <taxon>Eukaryota</taxon>
        <taxon>Metazoa</taxon>
        <taxon>Ecdysozoa</taxon>
        <taxon>Arthropoda</taxon>
        <taxon>Hexapoda</taxon>
        <taxon>Insecta</taxon>
        <taxon>Pterygota</taxon>
        <taxon>Neoptera</taxon>
        <taxon>Endopterygota</taxon>
        <taxon>Diptera</taxon>
        <taxon>Nematocera</taxon>
        <taxon>Culicoidea</taxon>
        <taxon>Culicidae</taxon>
        <taxon>Anophelinae</taxon>
        <taxon>Anopheles</taxon>
        <taxon>culicifacies species complex</taxon>
    </lineage>
</organism>
<sequence length="140" mass="16349">MCSNGTQTNTEWHLYPVDYEPYETVGSRIDSVFRIGSINWRCLDLTVRCTTRTQLHMTLRCKQASAVYTVDVIKTNYNYQDGERCCQTQLQLRRGVNVSQSKSCLWPLTGYEIWGHASQILFVQKCHNKMLKDSHENGYW</sequence>
<keyword evidence="2" id="KW-1185">Reference proteome</keyword>
<reference evidence="1" key="2">
    <citation type="submission" date="2020-05" db="UniProtKB">
        <authorList>
            <consortium name="EnsemblMetazoa"/>
        </authorList>
    </citation>
    <scope>IDENTIFICATION</scope>
    <source>
        <strain evidence="1">A-37</strain>
    </source>
</reference>
<protein>
    <submittedName>
        <fullName evidence="1">Uncharacterized protein</fullName>
    </submittedName>
</protein>
<proteinExistence type="predicted"/>
<name>A0A182M9H2_9DIPT</name>
<dbReference type="EMBL" id="AXCM01022745">
    <property type="status" value="NOT_ANNOTATED_CDS"/>
    <property type="molecule type" value="Genomic_DNA"/>
</dbReference>
<evidence type="ECO:0000313" key="2">
    <source>
        <dbReference type="Proteomes" id="UP000075883"/>
    </source>
</evidence>
<dbReference type="AlphaFoldDB" id="A0A182M9H2"/>
<evidence type="ECO:0000313" key="1">
    <source>
        <dbReference type="EnsemblMetazoa" id="ACUA012775-PA"/>
    </source>
</evidence>
<accession>A0A182M9H2</accession>
<dbReference type="Proteomes" id="UP000075883">
    <property type="component" value="Unassembled WGS sequence"/>
</dbReference>
<dbReference type="VEuPathDB" id="VectorBase:ACUA012775"/>
<dbReference type="EnsemblMetazoa" id="ACUA012775-RA">
    <property type="protein sequence ID" value="ACUA012775-PA"/>
    <property type="gene ID" value="ACUA012775"/>
</dbReference>